<sequence length="206" mass="22321">MPVPFVPTLVVGLAVALMIGLGLWQLRRLDHKQMLLARYAAALTDPTPVAFPPEGAGEAVLYRRARFVCRVIPGLWDSVAGRNARGEGGYVHIAHCQVPGERPALVQIGWTRDPHPPQWDGGPVSGTIAPFHHLTRLVVDPPQAGLEPSARPDPSEIPNNHLAYAVQWFLFAGIAVVIYALALWRRGRHDVAKGDAAEVVTPAPGR</sequence>
<proteinExistence type="inferred from homology"/>
<dbReference type="Proteomes" id="UP001187221">
    <property type="component" value="Unassembled WGS sequence"/>
</dbReference>
<evidence type="ECO:0000313" key="2">
    <source>
        <dbReference type="EMBL" id="GMM61033.1"/>
    </source>
</evidence>
<dbReference type="Pfam" id="PF02104">
    <property type="entry name" value="SURF1"/>
    <property type="match status" value="1"/>
</dbReference>
<dbReference type="EMBL" id="BTFW01000001">
    <property type="protein sequence ID" value="GMM61033.1"/>
    <property type="molecule type" value="Genomic_DNA"/>
</dbReference>
<evidence type="ECO:0000256" key="1">
    <source>
        <dbReference type="RuleBase" id="RU363076"/>
    </source>
</evidence>
<dbReference type="InterPro" id="IPR002994">
    <property type="entry name" value="Surf1/Shy1"/>
</dbReference>
<name>A0ABQ6P721_9SPHN</name>
<accession>A0ABQ6P721</accession>
<protein>
    <recommendedName>
        <fullName evidence="1">SURF1-like protein</fullName>
    </recommendedName>
</protein>
<keyword evidence="1" id="KW-0812">Transmembrane</keyword>
<reference evidence="2 3" key="1">
    <citation type="submission" date="2023-06" db="EMBL/GenBank/DDBJ databases">
        <title>Draft genome sequence of Novosphingobium sp. strain IK01.</title>
        <authorList>
            <person name="Hatamoto M."/>
            <person name="Ikarashi T."/>
            <person name="Yamaguchi T."/>
        </authorList>
    </citation>
    <scope>NUCLEOTIDE SEQUENCE [LARGE SCALE GENOMIC DNA]</scope>
    <source>
        <strain evidence="2 3">IK01</strain>
    </source>
</reference>
<feature type="transmembrane region" description="Helical" evidence="1">
    <location>
        <begin position="162"/>
        <end position="184"/>
    </location>
</feature>
<dbReference type="CDD" id="cd06662">
    <property type="entry name" value="SURF1"/>
    <property type="match status" value="1"/>
</dbReference>
<comment type="similarity">
    <text evidence="1">Belongs to the SURF1 family.</text>
</comment>
<gene>
    <name evidence="2" type="ORF">NUTIK01_18100</name>
</gene>
<keyword evidence="3" id="KW-1185">Reference proteome</keyword>
<comment type="caution">
    <text evidence="2">The sequence shown here is derived from an EMBL/GenBank/DDBJ whole genome shotgun (WGS) entry which is preliminary data.</text>
</comment>
<feature type="transmembrane region" description="Helical" evidence="1">
    <location>
        <begin position="6"/>
        <end position="26"/>
    </location>
</feature>
<keyword evidence="1" id="KW-1003">Cell membrane</keyword>
<keyword evidence="1" id="KW-0472">Membrane</keyword>
<organism evidence="2 3">
    <name type="scientific">Novosphingobium pituita</name>
    <dbReference type="NCBI Taxonomy" id="3056842"/>
    <lineage>
        <taxon>Bacteria</taxon>
        <taxon>Pseudomonadati</taxon>
        <taxon>Pseudomonadota</taxon>
        <taxon>Alphaproteobacteria</taxon>
        <taxon>Sphingomonadales</taxon>
        <taxon>Sphingomonadaceae</taxon>
        <taxon>Novosphingobium</taxon>
    </lineage>
</organism>
<comment type="subcellular location">
    <subcellularLocation>
        <location evidence="1">Cell membrane</location>
        <topology evidence="1">Multi-pass membrane protein</topology>
    </subcellularLocation>
</comment>
<evidence type="ECO:0000313" key="3">
    <source>
        <dbReference type="Proteomes" id="UP001187221"/>
    </source>
</evidence>
<keyword evidence="1" id="KW-1133">Transmembrane helix</keyword>